<accession>A0ABR2KPU5</accession>
<dbReference type="Proteomes" id="UP001470230">
    <property type="component" value="Unassembled WGS sequence"/>
</dbReference>
<keyword evidence="3" id="KW-1185">Reference proteome</keyword>
<feature type="region of interest" description="Disordered" evidence="1">
    <location>
        <begin position="22"/>
        <end position="41"/>
    </location>
</feature>
<gene>
    <name evidence="2" type="ORF">M9Y10_030184</name>
</gene>
<evidence type="ECO:0000313" key="2">
    <source>
        <dbReference type="EMBL" id="KAK8892932.1"/>
    </source>
</evidence>
<reference evidence="2 3" key="1">
    <citation type="submission" date="2024-04" db="EMBL/GenBank/DDBJ databases">
        <title>Tritrichomonas musculus Genome.</title>
        <authorList>
            <person name="Alves-Ferreira E."/>
            <person name="Grigg M."/>
            <person name="Lorenzi H."/>
            <person name="Galac M."/>
        </authorList>
    </citation>
    <scope>NUCLEOTIDE SEQUENCE [LARGE SCALE GENOMIC DNA]</scope>
    <source>
        <strain evidence="2 3">EAF2021</strain>
    </source>
</reference>
<feature type="compositionally biased region" description="Polar residues" evidence="1">
    <location>
        <begin position="22"/>
        <end position="40"/>
    </location>
</feature>
<sequence length="201" mass="23684">MNNNNEKKQQFVQPINFNDIILNNNEPISPKSNCGQSPQDQSHHTILIYNANQNLKKIVKKEEKLSHSSLLSENLKLKHGENMANSSVKSLPQTRKARYKKEVKTRKNIYGKGLEFERLKKLPHFNQPYQNIEMFLRLGKPNKFTINLLGEKYNLQFANEIKELKLPLFGRDQKRNKSLAIWFFEDHKNVIIPWLRSIMEI</sequence>
<name>A0ABR2KPU5_9EUKA</name>
<organism evidence="2 3">
    <name type="scientific">Tritrichomonas musculus</name>
    <dbReference type="NCBI Taxonomy" id="1915356"/>
    <lineage>
        <taxon>Eukaryota</taxon>
        <taxon>Metamonada</taxon>
        <taxon>Parabasalia</taxon>
        <taxon>Tritrichomonadida</taxon>
        <taxon>Tritrichomonadidae</taxon>
        <taxon>Tritrichomonas</taxon>
    </lineage>
</organism>
<proteinExistence type="predicted"/>
<protein>
    <submittedName>
        <fullName evidence="2">Uncharacterized protein</fullName>
    </submittedName>
</protein>
<evidence type="ECO:0000313" key="3">
    <source>
        <dbReference type="Proteomes" id="UP001470230"/>
    </source>
</evidence>
<comment type="caution">
    <text evidence="2">The sequence shown here is derived from an EMBL/GenBank/DDBJ whole genome shotgun (WGS) entry which is preliminary data.</text>
</comment>
<dbReference type="EMBL" id="JAPFFF010000004">
    <property type="protein sequence ID" value="KAK8892932.1"/>
    <property type="molecule type" value="Genomic_DNA"/>
</dbReference>
<evidence type="ECO:0000256" key="1">
    <source>
        <dbReference type="SAM" id="MobiDB-lite"/>
    </source>
</evidence>